<keyword evidence="2" id="KW-1185">Reference proteome</keyword>
<reference evidence="2" key="1">
    <citation type="submission" date="2006-01" db="EMBL/GenBank/DDBJ databases">
        <title>Genome of the cyst-dividing bacterium Ramlibacter tataouinensis.</title>
        <authorList>
            <person name="Barakat M."/>
            <person name="Ortet P."/>
            <person name="De Luca G."/>
            <person name="Jourlin-Castelli C."/>
            <person name="Ansaldi M."/>
            <person name="Py B."/>
            <person name="Fichant G."/>
            <person name="Coutinho P."/>
            <person name="Voulhoux R."/>
            <person name="Bastien O."/>
            <person name="Roy S."/>
            <person name="Marechal E."/>
            <person name="Henrissat B."/>
            <person name="Quentin Y."/>
            <person name="Noirot P."/>
            <person name="Filloux A."/>
            <person name="Mejean V."/>
            <person name="DuBow M."/>
            <person name="Barras F."/>
            <person name="Heulin T."/>
        </authorList>
    </citation>
    <scope>NUCLEOTIDE SEQUENCE [LARGE SCALE GENOMIC DNA]</scope>
    <source>
        <strain evidence="2">ATCC BAA-407 / DSM 14655 / LMG 21543 / TTB310</strain>
    </source>
</reference>
<protein>
    <submittedName>
        <fullName evidence="1">Uncharacterized protein</fullName>
    </submittedName>
</protein>
<proteinExistence type="predicted"/>
<name>F5Y689_RAMTT</name>
<dbReference type="EMBL" id="CP000245">
    <property type="protein sequence ID" value="AEG92775.1"/>
    <property type="molecule type" value="Genomic_DNA"/>
</dbReference>
<dbReference type="Proteomes" id="UP000008385">
    <property type="component" value="Chromosome"/>
</dbReference>
<dbReference type="RefSeq" id="WP_013901007.1">
    <property type="nucleotide sequence ID" value="NC_015677.1"/>
</dbReference>
<organism evidence="1 2">
    <name type="scientific">Ramlibacter tataouinensis (strain ATCC BAA-407 / DSM 14655 / LMG 21543 / TTB310)</name>
    <dbReference type="NCBI Taxonomy" id="365046"/>
    <lineage>
        <taxon>Bacteria</taxon>
        <taxon>Pseudomonadati</taxon>
        <taxon>Pseudomonadota</taxon>
        <taxon>Betaproteobacteria</taxon>
        <taxon>Burkholderiales</taxon>
        <taxon>Comamonadaceae</taxon>
        <taxon>Ramlibacter</taxon>
    </lineage>
</organism>
<gene>
    <name evidence="1" type="ordered locus">Rta_16830</name>
</gene>
<accession>F5Y689</accession>
<reference evidence="1 2" key="2">
    <citation type="journal article" date="2011" name="PLoS ONE">
        <title>The Cyst-Dividing Bacterium Ramlibacter tataouinensis TTB310 Genome Reveals a Well-Stocked Toolbox for Adaptation to a Desert Environment.</title>
        <authorList>
            <person name="De Luca G."/>
            <person name="Barakat M."/>
            <person name="Ortet P."/>
            <person name="Fochesato S."/>
            <person name="Jourlin-Castelli C."/>
            <person name="Ansaldi M."/>
            <person name="Py B."/>
            <person name="Fichant G."/>
            <person name="Coutinho P.M."/>
            <person name="Voulhoux R."/>
            <person name="Bastien O."/>
            <person name="Marechal E."/>
            <person name="Henrissat B."/>
            <person name="Quentin Y."/>
            <person name="Noirot P."/>
            <person name="Filloux A."/>
            <person name="Mejean V."/>
            <person name="Dubow M.S."/>
            <person name="Barras F."/>
            <person name="Barbe V."/>
            <person name="Weissenbach J."/>
            <person name="Mihalcescu I."/>
            <person name="Vermeglio A."/>
            <person name="Achouak W."/>
            <person name="Heulin T."/>
        </authorList>
    </citation>
    <scope>NUCLEOTIDE SEQUENCE [LARGE SCALE GENOMIC DNA]</scope>
    <source>
        <strain evidence="2">ATCC BAA-407 / DSM 14655 / LMG 21543 / TTB310</strain>
    </source>
</reference>
<dbReference type="HOGENOM" id="CLU_2702203_0_0_4"/>
<evidence type="ECO:0000313" key="2">
    <source>
        <dbReference type="Proteomes" id="UP000008385"/>
    </source>
</evidence>
<dbReference type="KEGG" id="rta:Rta_16830"/>
<dbReference type="AlphaFoldDB" id="F5Y689"/>
<evidence type="ECO:0000313" key="1">
    <source>
        <dbReference type="EMBL" id="AEG92775.1"/>
    </source>
</evidence>
<sequence length="73" mass="8257">MPEKYAELIAAWKGAAARAESAQKDLNAAYARFFNGSGPEPTLEERDRLRNLTLEEQQCLERAATYLRTGKRL</sequence>